<dbReference type="AlphaFoldDB" id="A0A5B8G3I8"/>
<protein>
    <submittedName>
        <fullName evidence="7">ABC transporter substrate-binding protein</fullName>
    </submittedName>
</protein>
<dbReference type="PANTHER" id="PTHR30290:SF10">
    <property type="entry name" value="PERIPLASMIC OLIGOPEPTIDE-BINDING PROTEIN-RELATED"/>
    <property type="match status" value="1"/>
</dbReference>
<evidence type="ECO:0000256" key="1">
    <source>
        <dbReference type="ARBA" id="ARBA00004418"/>
    </source>
</evidence>
<feature type="domain" description="Solute-binding protein family 5" evidence="6">
    <location>
        <begin position="107"/>
        <end position="458"/>
    </location>
</feature>
<keyword evidence="5" id="KW-0812">Transmembrane</keyword>
<dbReference type="KEGG" id="ppru:FDP22_17130"/>
<keyword evidence="5" id="KW-1133">Transmembrane helix</keyword>
<proteinExistence type="inferred from homology"/>
<evidence type="ECO:0000259" key="6">
    <source>
        <dbReference type="Pfam" id="PF00496"/>
    </source>
</evidence>
<dbReference type="Gene3D" id="3.40.190.10">
    <property type="entry name" value="Periplasmic binding protein-like II"/>
    <property type="match status" value="1"/>
</dbReference>
<keyword evidence="8" id="KW-1185">Reference proteome</keyword>
<dbReference type="CDD" id="cd08503">
    <property type="entry name" value="PBP2_NikA_DppA_OppA_like_17"/>
    <property type="match status" value="1"/>
</dbReference>
<dbReference type="EMBL" id="CP040818">
    <property type="protein sequence ID" value="QDL93353.1"/>
    <property type="molecule type" value="Genomic_DNA"/>
</dbReference>
<dbReference type="RefSeq" id="WP_138576008.1">
    <property type="nucleotide sequence ID" value="NZ_CP040818.1"/>
</dbReference>
<keyword evidence="5" id="KW-0472">Membrane</keyword>
<dbReference type="GO" id="GO:0043190">
    <property type="term" value="C:ATP-binding cassette (ABC) transporter complex"/>
    <property type="evidence" value="ECO:0007669"/>
    <property type="project" value="InterPro"/>
</dbReference>
<dbReference type="GO" id="GO:0030288">
    <property type="term" value="C:outer membrane-bounded periplasmic space"/>
    <property type="evidence" value="ECO:0007669"/>
    <property type="project" value="UniProtKB-ARBA"/>
</dbReference>
<dbReference type="InterPro" id="IPR000914">
    <property type="entry name" value="SBP_5_dom"/>
</dbReference>
<dbReference type="Pfam" id="PF00496">
    <property type="entry name" value="SBP_bac_5"/>
    <property type="match status" value="1"/>
</dbReference>
<reference evidence="7 8" key="1">
    <citation type="submission" date="2019-06" db="EMBL/GenBank/DDBJ databases">
        <title>Genome sequence of Rhodobacteraceae bacterium D4M1.</title>
        <authorList>
            <person name="Cao J."/>
        </authorList>
    </citation>
    <scope>NUCLEOTIDE SEQUENCE [LARGE SCALE GENOMIC DNA]</scope>
    <source>
        <strain evidence="7 8">D4M1</strain>
    </source>
</reference>
<feature type="transmembrane region" description="Helical" evidence="5">
    <location>
        <begin position="32"/>
        <end position="54"/>
    </location>
</feature>
<dbReference type="PROSITE" id="PS51318">
    <property type="entry name" value="TAT"/>
    <property type="match status" value="1"/>
</dbReference>
<dbReference type="PIRSF" id="PIRSF002741">
    <property type="entry name" value="MppA"/>
    <property type="match status" value="1"/>
</dbReference>
<dbReference type="PANTHER" id="PTHR30290">
    <property type="entry name" value="PERIPLASMIC BINDING COMPONENT OF ABC TRANSPORTER"/>
    <property type="match status" value="1"/>
</dbReference>
<evidence type="ECO:0000256" key="4">
    <source>
        <dbReference type="ARBA" id="ARBA00022729"/>
    </source>
</evidence>
<dbReference type="InterPro" id="IPR006311">
    <property type="entry name" value="TAT_signal"/>
</dbReference>
<evidence type="ECO:0000256" key="5">
    <source>
        <dbReference type="SAM" id="Phobius"/>
    </source>
</evidence>
<evidence type="ECO:0000313" key="8">
    <source>
        <dbReference type="Proteomes" id="UP000305888"/>
    </source>
</evidence>
<evidence type="ECO:0000256" key="3">
    <source>
        <dbReference type="ARBA" id="ARBA00022448"/>
    </source>
</evidence>
<accession>A0A5B8G3I8</accession>
<dbReference type="OrthoDB" id="9803988at2"/>
<gene>
    <name evidence="7" type="ORF">FDP22_17130</name>
</gene>
<evidence type="ECO:0000256" key="2">
    <source>
        <dbReference type="ARBA" id="ARBA00005695"/>
    </source>
</evidence>
<dbReference type="GO" id="GO:0015833">
    <property type="term" value="P:peptide transport"/>
    <property type="evidence" value="ECO:0007669"/>
    <property type="project" value="TreeGrafter"/>
</dbReference>
<keyword evidence="3" id="KW-0813">Transport</keyword>
<dbReference type="Gene3D" id="3.10.105.10">
    <property type="entry name" value="Dipeptide-binding Protein, Domain 3"/>
    <property type="match status" value="1"/>
</dbReference>
<evidence type="ECO:0000313" key="7">
    <source>
        <dbReference type="EMBL" id="QDL93353.1"/>
    </source>
</evidence>
<comment type="similarity">
    <text evidence="2">Belongs to the bacterial solute-binding protein 5 family.</text>
</comment>
<dbReference type="InterPro" id="IPR039424">
    <property type="entry name" value="SBP_5"/>
</dbReference>
<organism evidence="7 8">
    <name type="scientific">Paroceanicella profunda</name>
    <dbReference type="NCBI Taxonomy" id="2579971"/>
    <lineage>
        <taxon>Bacteria</taxon>
        <taxon>Pseudomonadati</taxon>
        <taxon>Pseudomonadota</taxon>
        <taxon>Alphaproteobacteria</taxon>
        <taxon>Rhodobacterales</taxon>
        <taxon>Paracoccaceae</taxon>
        <taxon>Paroceanicella</taxon>
    </lineage>
</organism>
<keyword evidence="4" id="KW-0732">Signal</keyword>
<dbReference type="SUPFAM" id="SSF53850">
    <property type="entry name" value="Periplasmic binding protein-like II"/>
    <property type="match status" value="1"/>
</dbReference>
<comment type="subcellular location">
    <subcellularLocation>
        <location evidence="1">Periplasm</location>
    </subcellularLocation>
</comment>
<sequence length="550" mass="60801">MSDDTINGKPLHPAVPMYAREVRDGRMDRREFLAMATALGVTSAGAYGLAGLVAPAPAAAQGSGGTLRVQMEIKRVADPRIFDWSQMSNVARGLCETLVRYTREFTFEPWLLESWEVSDDATQYTLHVRQGVTWSNGDAFSADDVIYNLTRWCDSSVEGNSMATRLVNMIDPATGQLAEGALEKRDDYTLHVKLAKPDIALIPNFAEYPCLIVHPSFDDTGADLTANPIGTGPFMIESVDVGVGAVLTKRGDWWGGDVGLDRIEYVDLGSDPSAFVAAIEADEIDMVYQSTGEFVDIFSSLGLEMSEVATAATLCVRPNQAAMVDGKAPYSDVKVRRAMQMAISNQTVLDLGYAGLGQPAENHHVGPMHPEYYPLPKKERDIEGAKALLAEAGMSDFEFELISIDDDWQRATCDTIAAQMREAGMTVKRTVLPGATFWNDWTKYPFSATEWNMRPLGVQVLSLAYTSTGTWNEAAYANPAFDARLDEALSIADAEKRSAVMKDLETMLQEDGVIIQPYWRSLYRHYRDYVKGAEMHPTFEHHHDLWSIES</sequence>
<dbReference type="InterPro" id="IPR030678">
    <property type="entry name" value="Peptide/Ni-bd"/>
</dbReference>
<dbReference type="GO" id="GO:1904680">
    <property type="term" value="F:peptide transmembrane transporter activity"/>
    <property type="evidence" value="ECO:0007669"/>
    <property type="project" value="TreeGrafter"/>
</dbReference>
<name>A0A5B8G3I8_9RHOB</name>
<dbReference type="Proteomes" id="UP000305888">
    <property type="component" value="Chromosome"/>
</dbReference>